<dbReference type="EMBL" id="JAFNEN010001060">
    <property type="protein sequence ID" value="KAG8175142.1"/>
    <property type="molecule type" value="Genomic_DNA"/>
</dbReference>
<proteinExistence type="predicted"/>
<feature type="region of interest" description="Disordered" evidence="1">
    <location>
        <begin position="28"/>
        <end position="85"/>
    </location>
</feature>
<sequence>MEIFPGRTKESIKCRRKNPNYGIPVEREVRRRRAVDPAIPGITTSQTTSSRPRRFSIDTETKARKGKQRKPKVNDQSVFPNAGVNNPGDSRMISISSVIIRHYHKILSKRLSRVLDPYQFGFRPKDGLAEAVCKLDIIFSTSRRQLEPMTVALIDLKKTFDSVDLDHKALFHTMLAFGE</sequence>
<accession>A0AAV6TU19</accession>
<organism evidence="3 4">
    <name type="scientific">Oedothorax gibbosus</name>
    <dbReference type="NCBI Taxonomy" id="931172"/>
    <lineage>
        <taxon>Eukaryota</taxon>
        <taxon>Metazoa</taxon>
        <taxon>Ecdysozoa</taxon>
        <taxon>Arthropoda</taxon>
        <taxon>Chelicerata</taxon>
        <taxon>Arachnida</taxon>
        <taxon>Araneae</taxon>
        <taxon>Araneomorphae</taxon>
        <taxon>Entelegynae</taxon>
        <taxon>Araneoidea</taxon>
        <taxon>Linyphiidae</taxon>
        <taxon>Erigoninae</taxon>
        <taxon>Oedothorax</taxon>
    </lineage>
</organism>
<dbReference type="Proteomes" id="UP000827092">
    <property type="component" value="Unassembled WGS sequence"/>
</dbReference>
<dbReference type="InterPro" id="IPR000477">
    <property type="entry name" value="RT_dom"/>
</dbReference>
<keyword evidence="4" id="KW-1185">Reference proteome</keyword>
<feature type="domain" description="Reverse transcriptase" evidence="2">
    <location>
        <begin position="87"/>
        <end position="168"/>
    </location>
</feature>
<evidence type="ECO:0000256" key="1">
    <source>
        <dbReference type="SAM" id="MobiDB-lite"/>
    </source>
</evidence>
<evidence type="ECO:0000313" key="3">
    <source>
        <dbReference type="EMBL" id="KAG8175142.1"/>
    </source>
</evidence>
<reference evidence="3 4" key="1">
    <citation type="journal article" date="2022" name="Nat. Ecol. Evol.">
        <title>A masculinizing supergene underlies an exaggerated male reproductive morph in a spider.</title>
        <authorList>
            <person name="Hendrickx F."/>
            <person name="De Corte Z."/>
            <person name="Sonet G."/>
            <person name="Van Belleghem S.M."/>
            <person name="Kostlbacher S."/>
            <person name="Vangestel C."/>
        </authorList>
    </citation>
    <scope>NUCLEOTIDE SEQUENCE [LARGE SCALE GENOMIC DNA]</scope>
    <source>
        <strain evidence="3">W744_W776</strain>
    </source>
</reference>
<gene>
    <name evidence="3" type="ORF">JTE90_021693</name>
</gene>
<dbReference type="AlphaFoldDB" id="A0AAV6TU19"/>
<name>A0AAV6TU19_9ARAC</name>
<evidence type="ECO:0000259" key="2">
    <source>
        <dbReference type="Pfam" id="PF00078"/>
    </source>
</evidence>
<protein>
    <recommendedName>
        <fullName evidence="2">Reverse transcriptase domain-containing protein</fullName>
    </recommendedName>
</protein>
<comment type="caution">
    <text evidence="3">The sequence shown here is derived from an EMBL/GenBank/DDBJ whole genome shotgun (WGS) entry which is preliminary data.</text>
</comment>
<evidence type="ECO:0000313" key="4">
    <source>
        <dbReference type="Proteomes" id="UP000827092"/>
    </source>
</evidence>
<feature type="compositionally biased region" description="Polar residues" evidence="1">
    <location>
        <begin position="74"/>
        <end position="85"/>
    </location>
</feature>
<dbReference type="Pfam" id="PF00078">
    <property type="entry name" value="RVT_1"/>
    <property type="match status" value="1"/>
</dbReference>